<dbReference type="EMBL" id="UAWT01000012">
    <property type="protein sequence ID" value="SQC68765.1"/>
    <property type="molecule type" value="Genomic_DNA"/>
</dbReference>
<dbReference type="STRING" id="1214117.LFLEISCH_03760"/>
<evidence type="ECO:0000313" key="2">
    <source>
        <dbReference type="EMBL" id="SQC68765.1"/>
    </source>
</evidence>
<accession>A0A2X3HDM1</accession>
<organism evidence="2 3">
    <name type="scientific">Listeria fleischmannii subsp. fleischmannii</name>
    <dbReference type="NCBI Taxonomy" id="1671902"/>
    <lineage>
        <taxon>Bacteria</taxon>
        <taxon>Bacillati</taxon>
        <taxon>Bacillota</taxon>
        <taxon>Bacilli</taxon>
        <taxon>Bacillales</taxon>
        <taxon>Listeriaceae</taxon>
        <taxon>Listeria</taxon>
    </lineage>
</organism>
<evidence type="ECO:0000313" key="3">
    <source>
        <dbReference type="Proteomes" id="UP000250257"/>
    </source>
</evidence>
<evidence type="ECO:0000256" key="1">
    <source>
        <dbReference type="SAM" id="Phobius"/>
    </source>
</evidence>
<keyword evidence="1" id="KW-1133">Transmembrane helix</keyword>
<gene>
    <name evidence="2" type="ORF">NCTC13940_01189</name>
</gene>
<keyword evidence="1" id="KW-0472">Membrane</keyword>
<dbReference type="AlphaFoldDB" id="A0A2X3HDM1"/>
<proteinExistence type="predicted"/>
<protein>
    <recommendedName>
        <fullName evidence="4">DUF4044 domain-containing protein</fullName>
    </recommendedName>
</protein>
<sequence length="32" mass="3517">MMNKKIVWIALILVGICLLGTLIATLVSIYLV</sequence>
<feature type="transmembrane region" description="Helical" evidence="1">
    <location>
        <begin position="7"/>
        <end position="31"/>
    </location>
</feature>
<reference evidence="2 3" key="1">
    <citation type="submission" date="2018-06" db="EMBL/GenBank/DDBJ databases">
        <authorList>
            <consortium name="Pathogen Informatics"/>
            <person name="Doyle S."/>
        </authorList>
    </citation>
    <scope>NUCLEOTIDE SEQUENCE [LARGE SCALE GENOMIC DNA]</scope>
    <source>
        <strain evidence="2 3">NCTC13940</strain>
    </source>
</reference>
<keyword evidence="1" id="KW-0812">Transmembrane</keyword>
<evidence type="ECO:0008006" key="4">
    <source>
        <dbReference type="Google" id="ProtNLM"/>
    </source>
</evidence>
<name>A0A2X3HDM1_9LIST</name>
<dbReference type="Proteomes" id="UP000250257">
    <property type="component" value="Unassembled WGS sequence"/>
</dbReference>